<dbReference type="PROSITE" id="PS00868">
    <property type="entry name" value="CYS_MET_METAB_PP"/>
    <property type="match status" value="1"/>
</dbReference>
<reference evidence="12 15" key="1">
    <citation type="submission" date="2018-01" db="EMBL/GenBank/DDBJ databases">
        <title>Complete genome sequence of Staphylococcus Scheliferi isolated from human.</title>
        <authorList>
            <person name="Abouelkhair M.A."/>
            <person name="Bemis D.A."/>
            <person name="Kania S.A."/>
        </authorList>
    </citation>
    <scope>NUCLEOTIDE SEQUENCE [LARGE SCALE GENOMIC DNA]</scope>
    <source>
        <strain evidence="12 15">ATCC 43808</strain>
    </source>
</reference>
<dbReference type="RefSeq" id="WP_016425701.1">
    <property type="nucleotide sequence ID" value="NZ_CABKRV010000002.1"/>
</dbReference>
<feature type="modified residue" description="N6-(pyridoxal phosphate)lysine" evidence="8">
    <location>
        <position position="193"/>
    </location>
</feature>
<keyword evidence="10" id="KW-0175">Coiled coil</keyword>
<dbReference type="PANTHER" id="PTHR11808">
    <property type="entry name" value="TRANS-SULFURATION ENZYME FAMILY MEMBER"/>
    <property type="match status" value="1"/>
</dbReference>
<evidence type="ECO:0000256" key="8">
    <source>
        <dbReference type="PIRSR" id="PIRSR001434-2"/>
    </source>
</evidence>
<reference evidence="13" key="2">
    <citation type="submission" date="2018-06" db="EMBL/GenBank/DDBJ databases">
        <authorList>
            <consortium name="Pathogen Informatics"/>
            <person name="Doyle S."/>
        </authorList>
    </citation>
    <scope>NUCLEOTIDE SEQUENCE [LARGE SCALE GENOMIC DNA]</scope>
    <source>
        <strain evidence="13">NCTC12218</strain>
    </source>
</reference>
<dbReference type="PIRSF" id="PIRSF001434">
    <property type="entry name" value="CGS"/>
    <property type="match status" value="1"/>
</dbReference>
<feature type="coiled-coil region" evidence="10">
    <location>
        <begin position="240"/>
        <end position="267"/>
    </location>
</feature>
<evidence type="ECO:0000256" key="7">
    <source>
        <dbReference type="ARBA" id="ARBA00052699"/>
    </source>
</evidence>
<dbReference type="EMBL" id="LR962863">
    <property type="protein sequence ID" value="CAD7360825.1"/>
    <property type="molecule type" value="Genomic_DNA"/>
</dbReference>
<dbReference type="PANTHER" id="PTHR11808:SF90">
    <property type="entry name" value="CYSTATHIONINE GAMMA-SYNTHASE"/>
    <property type="match status" value="1"/>
</dbReference>
<evidence type="ECO:0000256" key="6">
    <source>
        <dbReference type="ARBA" id="ARBA00048780"/>
    </source>
</evidence>
<proteinExistence type="inferred from homology"/>
<dbReference type="InterPro" id="IPR015422">
    <property type="entry name" value="PyrdxlP-dep_Trfase_small"/>
</dbReference>
<dbReference type="GO" id="GO:0005737">
    <property type="term" value="C:cytoplasm"/>
    <property type="evidence" value="ECO:0007669"/>
    <property type="project" value="TreeGrafter"/>
</dbReference>
<protein>
    <recommendedName>
        <fullName evidence="4">homocysteine desulfhydrase</fullName>
        <ecNumber evidence="4">4.4.1.2</ecNumber>
    </recommendedName>
    <alternativeName>
        <fullName evidence="5">Homocysteine desulfhydrase</fullName>
    </alternativeName>
</protein>
<dbReference type="GO" id="GO:0047982">
    <property type="term" value="F:homocysteine desulfhydrase activity"/>
    <property type="evidence" value="ECO:0007669"/>
    <property type="project" value="UniProtKB-EC"/>
</dbReference>
<keyword evidence="15" id="KW-1185">Reference proteome</keyword>
<dbReference type="Pfam" id="PF01053">
    <property type="entry name" value="Cys_Met_Meta_PP"/>
    <property type="match status" value="1"/>
</dbReference>
<evidence type="ECO:0000313" key="13">
    <source>
        <dbReference type="EMBL" id="SUM90480.1"/>
    </source>
</evidence>
<dbReference type="GO" id="GO:0016740">
    <property type="term" value="F:transferase activity"/>
    <property type="evidence" value="ECO:0007669"/>
    <property type="project" value="UniProtKB-KW"/>
</dbReference>
<dbReference type="Proteomes" id="UP000264146">
    <property type="component" value="Chromosome"/>
</dbReference>
<evidence type="ECO:0000313" key="15">
    <source>
        <dbReference type="Proteomes" id="UP000572988"/>
    </source>
</evidence>
<evidence type="ECO:0000256" key="1">
    <source>
        <dbReference type="ARBA" id="ARBA00001933"/>
    </source>
</evidence>
<evidence type="ECO:0000313" key="12">
    <source>
        <dbReference type="EMBL" id="NHA34131.1"/>
    </source>
</evidence>
<evidence type="ECO:0000256" key="3">
    <source>
        <dbReference type="ARBA" id="ARBA00022898"/>
    </source>
</evidence>
<dbReference type="GO" id="GO:0019346">
    <property type="term" value="P:transsulfuration"/>
    <property type="evidence" value="ECO:0007669"/>
    <property type="project" value="InterPro"/>
</dbReference>
<dbReference type="Gene3D" id="3.40.640.10">
    <property type="entry name" value="Type I PLP-dependent aspartate aminotransferase-like (Major domain)"/>
    <property type="match status" value="1"/>
</dbReference>
<dbReference type="EC" id="4.4.1.2" evidence="4"/>
<dbReference type="GeneID" id="93791156"/>
<dbReference type="EMBL" id="UHEF01000001">
    <property type="protein sequence ID" value="SUM90480.1"/>
    <property type="molecule type" value="Genomic_DNA"/>
</dbReference>
<reference evidence="11 14" key="3">
    <citation type="submission" date="2020-11" db="EMBL/GenBank/DDBJ databases">
        <authorList>
            <consortium name="Pathogen Informatics"/>
        </authorList>
    </citation>
    <scope>NUCLEOTIDE SEQUENCE [LARGE SCALE GENOMIC DNA]</scope>
    <source>
        <strain evidence="11 14">NCTC12218</strain>
    </source>
</reference>
<comment type="catalytic activity">
    <reaction evidence="7">
        <text>L-methionine + H2O = methanethiol + 2-oxobutanoate + NH4(+)</text>
        <dbReference type="Rhea" id="RHEA:23800"/>
        <dbReference type="ChEBI" id="CHEBI:15377"/>
        <dbReference type="ChEBI" id="CHEBI:16007"/>
        <dbReference type="ChEBI" id="CHEBI:16763"/>
        <dbReference type="ChEBI" id="CHEBI:28938"/>
        <dbReference type="ChEBI" id="CHEBI:57844"/>
        <dbReference type="EC" id="4.4.1.11"/>
    </reaction>
    <physiologicalReaction direction="left-to-right" evidence="7">
        <dbReference type="Rhea" id="RHEA:23801"/>
    </physiologicalReaction>
</comment>
<dbReference type="GO" id="GO:0030170">
    <property type="term" value="F:pyridoxal phosphate binding"/>
    <property type="evidence" value="ECO:0007669"/>
    <property type="project" value="InterPro"/>
</dbReference>
<evidence type="ECO:0000256" key="5">
    <source>
        <dbReference type="ARBA" id="ARBA00047199"/>
    </source>
</evidence>
<gene>
    <name evidence="13" type="primary">metB1</name>
    <name evidence="12" type="ORF">C1O36_06315</name>
    <name evidence="13" type="ORF">NCTC12218_02530</name>
</gene>
<accession>A0A7Z7QRM4</accession>
<evidence type="ECO:0000256" key="9">
    <source>
        <dbReference type="RuleBase" id="RU362118"/>
    </source>
</evidence>
<dbReference type="Proteomes" id="UP000572988">
    <property type="component" value="Unassembled WGS sequence"/>
</dbReference>
<keyword evidence="13" id="KW-0808">Transferase</keyword>
<dbReference type="FunFam" id="3.40.640.10:FF:000046">
    <property type="entry name" value="Cystathionine gamma-lyase"/>
    <property type="match status" value="1"/>
</dbReference>
<dbReference type="GO" id="GO:0018826">
    <property type="term" value="F:methionine gamma-lyase activity"/>
    <property type="evidence" value="ECO:0007669"/>
    <property type="project" value="UniProtKB-EC"/>
</dbReference>
<dbReference type="InterPro" id="IPR015424">
    <property type="entry name" value="PyrdxlP-dep_Trfase"/>
</dbReference>
<evidence type="ECO:0000313" key="14">
    <source>
        <dbReference type="Proteomes" id="UP000264146"/>
    </source>
</evidence>
<evidence type="ECO:0000313" key="11">
    <source>
        <dbReference type="EMBL" id="CAD7360825.1"/>
    </source>
</evidence>
<dbReference type="InterPro" id="IPR054542">
    <property type="entry name" value="Cys_met_metab_PP"/>
</dbReference>
<evidence type="ECO:0000256" key="4">
    <source>
        <dbReference type="ARBA" id="ARBA00047175"/>
    </source>
</evidence>
<evidence type="ECO:0000256" key="2">
    <source>
        <dbReference type="ARBA" id="ARBA00009077"/>
    </source>
</evidence>
<dbReference type="AlphaFoldDB" id="A0A7Z7QRM4"/>
<evidence type="ECO:0000256" key="10">
    <source>
        <dbReference type="SAM" id="Coils"/>
    </source>
</evidence>
<name>A0A7Z7QRM4_STASC</name>
<comment type="cofactor">
    <cofactor evidence="1 9">
        <name>pyridoxal 5'-phosphate</name>
        <dbReference type="ChEBI" id="CHEBI:597326"/>
    </cofactor>
</comment>
<dbReference type="EMBL" id="POVK01000017">
    <property type="protein sequence ID" value="NHA34131.1"/>
    <property type="molecule type" value="Genomic_DNA"/>
</dbReference>
<dbReference type="Gene3D" id="3.90.1150.10">
    <property type="entry name" value="Aspartate Aminotransferase, domain 1"/>
    <property type="match status" value="1"/>
</dbReference>
<dbReference type="InterPro" id="IPR000277">
    <property type="entry name" value="Cys/Met-Metab_PyrdxlP-dep_enz"/>
</dbReference>
<organism evidence="13">
    <name type="scientific">Staphylococcus schleiferi</name>
    <dbReference type="NCBI Taxonomy" id="1295"/>
    <lineage>
        <taxon>Bacteria</taxon>
        <taxon>Bacillati</taxon>
        <taxon>Bacillota</taxon>
        <taxon>Bacilli</taxon>
        <taxon>Bacillales</taxon>
        <taxon>Staphylococcaceae</taxon>
        <taxon>Staphylococcus</taxon>
    </lineage>
</organism>
<comment type="catalytic activity">
    <reaction evidence="6">
        <text>L-homocysteine + H2O = 2-oxobutanoate + hydrogen sulfide + NH4(+) + H(+)</text>
        <dbReference type="Rhea" id="RHEA:14501"/>
        <dbReference type="ChEBI" id="CHEBI:15377"/>
        <dbReference type="ChEBI" id="CHEBI:15378"/>
        <dbReference type="ChEBI" id="CHEBI:16763"/>
        <dbReference type="ChEBI" id="CHEBI:28938"/>
        <dbReference type="ChEBI" id="CHEBI:29919"/>
        <dbReference type="ChEBI" id="CHEBI:58199"/>
        <dbReference type="EC" id="4.4.1.2"/>
    </reaction>
    <physiologicalReaction direction="left-to-right" evidence="6">
        <dbReference type="Rhea" id="RHEA:14502"/>
    </physiologicalReaction>
</comment>
<sequence length="373" mass="41734">MKETTLAQIALTTDHTGAIANPIYLSTAYQHAGLGHSTGYDYTRTKNPTRQAFEDAFAKIEGGIASFATSSGMASIQLVCNLFKPHDEILVSFDLYGGTFRLFEFYETQYDIRFKYVNFENVEEVKAAITPHTKALFIEPISNPLMIEIDLSPYYQLAQQHRLLTIIDNTFLTPYLSTPLADGADIVLHSATKYIGGHNDVLAGVVTVKDPVLAEQFTQLHNMIGATLAPIDSYLLQRGLKTLHLRVERAQQNAQRLAERCQQLEGIAEVLYSGRTGMLSLRLAPNYQVAALLQHIQVCRFAESLGGTETFITFPYTQTHVDMPDDEKDKRGIDQHLIRLSIGIEAYEDIENDLIQALEKSKEGVLYEAHETN</sequence>
<dbReference type="InterPro" id="IPR015421">
    <property type="entry name" value="PyrdxlP-dep_Trfase_major"/>
</dbReference>
<keyword evidence="3 8" id="KW-0663">Pyridoxal phosphate</keyword>
<dbReference type="SUPFAM" id="SSF53383">
    <property type="entry name" value="PLP-dependent transferases"/>
    <property type="match status" value="1"/>
</dbReference>
<comment type="similarity">
    <text evidence="2 9">Belongs to the trans-sulfuration enzymes family.</text>
</comment>